<sequence length="194" mass="21837">HLNNEHALDDRSTAQCRVQMQVVQQLEIQLSKERERLQAMMTHLHMRPSEPKPSPKPVSAYCFINRTLGSHDWSWPFQGTVPGPAVQLELQPEPIFVIPNVDSEVLSDAAVTATLVHASSRKYEKDMLALEDEMLGIDENLCPSKSGNLHVLQRKSLSEDPLYNLMMNEESVSISLTPTFVRENSDASFLLSLV</sequence>
<comment type="subcellular location">
    <subcellularLocation>
        <location evidence="1">Nucleus</location>
    </subcellularLocation>
</comment>
<evidence type="ECO:0000256" key="1">
    <source>
        <dbReference type="ARBA" id="ARBA00004123"/>
    </source>
</evidence>
<reference evidence="6 7" key="1">
    <citation type="submission" date="2018-01" db="EMBL/GenBank/DDBJ databases">
        <title>Comparison of the Chinese Bamboo Partridge and Red Junglefowl genome sequences highlights the importance of demography in genome evolution.</title>
        <authorList>
            <person name="Tiley G.P."/>
            <person name="Kimball R.T."/>
            <person name="Braun E.L."/>
            <person name="Burleigh J.G."/>
        </authorList>
    </citation>
    <scope>NUCLEOTIDE SEQUENCE [LARGE SCALE GENOMIC DNA]</scope>
    <source>
        <strain evidence="6">RTK389</strain>
        <tissue evidence="6">Blood</tissue>
    </source>
</reference>
<evidence type="ECO:0000256" key="2">
    <source>
        <dbReference type="ARBA" id="ARBA00023015"/>
    </source>
</evidence>
<dbReference type="GO" id="GO:0005634">
    <property type="term" value="C:nucleus"/>
    <property type="evidence" value="ECO:0007669"/>
    <property type="project" value="UniProtKB-SubCell"/>
</dbReference>
<dbReference type="GO" id="GO:0001227">
    <property type="term" value="F:DNA-binding transcription repressor activity, RNA polymerase II-specific"/>
    <property type="evidence" value="ECO:0007669"/>
    <property type="project" value="TreeGrafter"/>
</dbReference>
<accession>A0A2P4T3W4</accession>
<feature type="domain" description="FOXP coiled-coil" evidence="5">
    <location>
        <begin position="1"/>
        <end position="45"/>
    </location>
</feature>
<gene>
    <name evidence="6" type="ORF">CIB84_005192</name>
</gene>
<evidence type="ECO:0000313" key="6">
    <source>
        <dbReference type="EMBL" id="POI31056.1"/>
    </source>
</evidence>
<dbReference type="Gene3D" id="1.20.5.340">
    <property type="match status" value="1"/>
</dbReference>
<dbReference type="Pfam" id="PF16159">
    <property type="entry name" value="FOXP-CC"/>
    <property type="match status" value="1"/>
</dbReference>
<dbReference type="GO" id="GO:0000978">
    <property type="term" value="F:RNA polymerase II cis-regulatory region sequence-specific DNA binding"/>
    <property type="evidence" value="ECO:0007669"/>
    <property type="project" value="TreeGrafter"/>
</dbReference>
<evidence type="ECO:0000256" key="4">
    <source>
        <dbReference type="ARBA" id="ARBA00023242"/>
    </source>
</evidence>
<dbReference type="FunFam" id="1.20.5.340:FF:000005">
    <property type="entry name" value="Forkhead box P1, isoform CRA_f"/>
    <property type="match status" value="1"/>
</dbReference>
<comment type="caution">
    <text evidence="6">The sequence shown here is derived from an EMBL/GenBank/DDBJ whole genome shotgun (WGS) entry which is preliminary data.</text>
</comment>
<organism evidence="6 7">
    <name type="scientific">Bambusicola thoracicus</name>
    <name type="common">Chinese bamboo-partridge</name>
    <name type="synonym">Perdix thoracica</name>
    <dbReference type="NCBI Taxonomy" id="9083"/>
    <lineage>
        <taxon>Eukaryota</taxon>
        <taxon>Metazoa</taxon>
        <taxon>Chordata</taxon>
        <taxon>Craniata</taxon>
        <taxon>Vertebrata</taxon>
        <taxon>Euteleostomi</taxon>
        <taxon>Archelosauria</taxon>
        <taxon>Archosauria</taxon>
        <taxon>Dinosauria</taxon>
        <taxon>Saurischia</taxon>
        <taxon>Theropoda</taxon>
        <taxon>Coelurosauria</taxon>
        <taxon>Aves</taxon>
        <taxon>Neognathae</taxon>
        <taxon>Galloanserae</taxon>
        <taxon>Galliformes</taxon>
        <taxon>Phasianidae</taxon>
        <taxon>Perdicinae</taxon>
        <taxon>Bambusicola</taxon>
    </lineage>
</organism>
<dbReference type="PANTHER" id="PTHR45796">
    <property type="entry name" value="FORKHEAD BOX P, ISOFORM C"/>
    <property type="match status" value="1"/>
</dbReference>
<dbReference type="EMBL" id="PPHD01009760">
    <property type="protein sequence ID" value="POI31056.1"/>
    <property type="molecule type" value="Genomic_DNA"/>
</dbReference>
<keyword evidence="7" id="KW-1185">Reference proteome</keyword>
<dbReference type="InterPro" id="IPR032354">
    <property type="entry name" value="FOXP-CC"/>
</dbReference>
<keyword evidence="3" id="KW-0804">Transcription</keyword>
<dbReference type="AlphaFoldDB" id="A0A2P4T3W4"/>
<keyword evidence="2" id="KW-0805">Transcription regulation</keyword>
<protein>
    <recommendedName>
        <fullName evidence="5">FOXP coiled-coil domain-containing protein</fullName>
    </recommendedName>
</protein>
<dbReference type="InterPro" id="IPR050998">
    <property type="entry name" value="FOXP"/>
</dbReference>
<feature type="non-terminal residue" evidence="6">
    <location>
        <position position="1"/>
    </location>
</feature>
<evidence type="ECO:0000256" key="3">
    <source>
        <dbReference type="ARBA" id="ARBA00023163"/>
    </source>
</evidence>
<evidence type="ECO:0000313" key="7">
    <source>
        <dbReference type="Proteomes" id="UP000237246"/>
    </source>
</evidence>
<keyword evidence="4" id="KW-0539">Nucleus</keyword>
<evidence type="ECO:0000259" key="5">
    <source>
        <dbReference type="Pfam" id="PF16159"/>
    </source>
</evidence>
<name>A0A2P4T3W4_BAMTH</name>
<dbReference type="Proteomes" id="UP000237246">
    <property type="component" value="Unassembled WGS sequence"/>
</dbReference>
<proteinExistence type="predicted"/>
<dbReference type="OrthoDB" id="5830876at2759"/>
<dbReference type="PANTHER" id="PTHR45796:SF4">
    <property type="entry name" value="FORKHEAD BOX P, ISOFORM C"/>
    <property type="match status" value="1"/>
</dbReference>